<evidence type="ECO:0000256" key="6">
    <source>
        <dbReference type="PIRSR" id="PIRSR630616-1"/>
    </source>
</evidence>
<gene>
    <name evidence="11" type="ORF">TSPGSL018_509</name>
</gene>
<dbReference type="PANTHER" id="PTHR24350">
    <property type="entry name" value="SERINE/THREONINE-PROTEIN KINASE IAL-RELATED"/>
    <property type="match status" value="1"/>
</dbReference>
<accession>A0A061SNM3</accession>
<feature type="compositionally biased region" description="Polar residues" evidence="9">
    <location>
        <begin position="17"/>
        <end position="29"/>
    </location>
</feature>
<feature type="binding site" evidence="7">
    <location>
        <position position="82"/>
    </location>
    <ligand>
        <name>ATP</name>
        <dbReference type="ChEBI" id="CHEBI:30616"/>
    </ligand>
</feature>
<evidence type="ECO:0000259" key="10">
    <source>
        <dbReference type="PROSITE" id="PS50011"/>
    </source>
</evidence>
<dbReference type="PROSITE" id="PS50011">
    <property type="entry name" value="PROTEIN_KINASE_DOM"/>
    <property type="match status" value="1"/>
</dbReference>
<dbReference type="SUPFAM" id="SSF56112">
    <property type="entry name" value="Protein kinase-like (PK-like)"/>
    <property type="match status" value="1"/>
</dbReference>
<reference evidence="11" key="1">
    <citation type="submission" date="2014-05" db="EMBL/GenBank/DDBJ databases">
        <title>The transcriptome of the halophilic microalga Tetraselmis sp. GSL018 isolated from the Great Salt Lake, Utah.</title>
        <authorList>
            <person name="Jinkerson R.E."/>
            <person name="D'Adamo S."/>
            <person name="Posewitz M.C."/>
        </authorList>
    </citation>
    <scope>NUCLEOTIDE SEQUENCE</scope>
    <source>
        <strain evidence="11">GSL018</strain>
    </source>
</reference>
<feature type="domain" description="Protein kinase" evidence="10">
    <location>
        <begin position="72"/>
        <end position="336"/>
    </location>
</feature>
<dbReference type="AlphaFoldDB" id="A0A061SNM3"/>
<name>A0A061SNM3_9CHLO</name>
<feature type="binding site" evidence="7">
    <location>
        <begin position="200"/>
        <end position="201"/>
    </location>
    <ligand>
        <name>ATP</name>
        <dbReference type="ChEBI" id="CHEBI:30616"/>
    </ligand>
</feature>
<keyword evidence="3 7" id="KW-0547">Nucleotide-binding</keyword>
<evidence type="ECO:0000313" key="11">
    <source>
        <dbReference type="EMBL" id="JAC84634.1"/>
    </source>
</evidence>
<evidence type="ECO:0000256" key="7">
    <source>
        <dbReference type="PIRSR" id="PIRSR630616-2"/>
    </source>
</evidence>
<keyword evidence="5 7" id="KW-0067">ATP-binding</keyword>
<dbReference type="InterPro" id="IPR030616">
    <property type="entry name" value="Aur-like"/>
</dbReference>
<feature type="cross-link" description="Glycyl lysine isopeptide (Lys-Gly) (interchain with G-Cter in SUMO2)" evidence="8">
    <location>
        <position position="198"/>
    </location>
</feature>
<dbReference type="GO" id="GO:0004674">
    <property type="term" value="F:protein serine/threonine kinase activity"/>
    <property type="evidence" value="ECO:0007669"/>
    <property type="project" value="UniProtKB-KW"/>
</dbReference>
<feature type="binding site" evidence="7">
    <location>
        <position position="101"/>
    </location>
    <ligand>
        <name>ATP</name>
        <dbReference type="ChEBI" id="CHEBI:30616"/>
    </ligand>
</feature>
<protein>
    <submittedName>
        <fullName evidence="11">Serine threonine protein kinase</fullName>
    </submittedName>
</protein>
<proteinExistence type="predicted"/>
<feature type="active site" description="Proton acceptor" evidence="6">
    <location>
        <position position="196"/>
    </location>
</feature>
<organism evidence="11">
    <name type="scientific">Tetraselmis sp. GSL018</name>
    <dbReference type="NCBI Taxonomy" id="582737"/>
    <lineage>
        <taxon>Eukaryota</taxon>
        <taxon>Viridiplantae</taxon>
        <taxon>Chlorophyta</taxon>
        <taxon>core chlorophytes</taxon>
        <taxon>Chlorodendrophyceae</taxon>
        <taxon>Chlorodendrales</taxon>
        <taxon>Chlorodendraceae</taxon>
        <taxon>Tetraselmis</taxon>
    </lineage>
</organism>
<dbReference type="InterPro" id="IPR008271">
    <property type="entry name" value="Ser/Thr_kinase_AS"/>
</dbReference>
<evidence type="ECO:0000256" key="9">
    <source>
        <dbReference type="SAM" id="MobiDB-lite"/>
    </source>
</evidence>
<evidence type="ECO:0000256" key="1">
    <source>
        <dbReference type="ARBA" id="ARBA00022527"/>
    </source>
</evidence>
<dbReference type="PROSITE" id="PS00108">
    <property type="entry name" value="PROTEIN_KINASE_ST"/>
    <property type="match status" value="1"/>
</dbReference>
<feature type="region of interest" description="Disordered" evidence="9">
    <location>
        <begin position="17"/>
        <end position="36"/>
    </location>
</feature>
<keyword evidence="1" id="KW-0723">Serine/threonine-protein kinase</keyword>
<dbReference type="InterPro" id="IPR000719">
    <property type="entry name" value="Prot_kinase_dom"/>
</dbReference>
<sequence>MILDNLTNLYPAWSPSKSTVAGRTNSHNIDSAHKKTDKGAHIAEPRVIYTSPALPSNLRRRPATTSWSAGDFELNSKISQSKVCSVFKAKYKYTNYEVILKIFFKTRLSAIGQHQMAREIDIHSRLSHPNIIPLYGVFEERDSVVLILQYASEGDLLAYASQHPGRCLAESRVIYFVVNILHSLDYLHQNGIVHRDIKPENVVITDTSVKIIDFGVSIDVRRERPVSAVGTPEYMSPEVALCPLKRTPSDFKGRFDLHYTAAADIWSVGILVWELLVGSNPFHGHNPAAVKQCVTGTSPEIPTNVSTLARSFIAAATERNPSNRPTAAELLQHQWLRLSVFQSEQDTCNTYFMGKSSTISRKQGRFSELYLRCKSFDRPKADVTSKAHNQLDHSRSRLFDNVAHFVIRKSMIGRQENSRQTLRKTTERTKYPTVSSSQGHFQRQAKKGQTILPDLKGAKRGCAHHATKTPQASCRPLPGKHAISSGQVKAFQKQQVLCSTMACSGGQLLKPMERRIRQREPSQKQVQIHVSGH</sequence>
<dbReference type="GO" id="GO:0005524">
    <property type="term" value="F:ATP binding"/>
    <property type="evidence" value="ECO:0007669"/>
    <property type="project" value="UniProtKB-KW"/>
</dbReference>
<evidence type="ECO:0000256" key="4">
    <source>
        <dbReference type="ARBA" id="ARBA00022777"/>
    </source>
</evidence>
<dbReference type="InterPro" id="IPR011009">
    <property type="entry name" value="Kinase-like_dom_sf"/>
</dbReference>
<dbReference type="Gene3D" id="1.10.510.10">
    <property type="entry name" value="Transferase(Phosphotransferase) domain 1"/>
    <property type="match status" value="1"/>
</dbReference>
<keyword evidence="2" id="KW-0808">Transferase</keyword>
<evidence type="ECO:0000256" key="3">
    <source>
        <dbReference type="ARBA" id="ARBA00022741"/>
    </source>
</evidence>
<dbReference type="Pfam" id="PF00069">
    <property type="entry name" value="Pkinase"/>
    <property type="match status" value="1"/>
</dbReference>
<dbReference type="EMBL" id="GBEZ01000234">
    <property type="protein sequence ID" value="JAC84634.1"/>
    <property type="molecule type" value="Transcribed_RNA"/>
</dbReference>
<dbReference type="FunFam" id="3.30.200.20:FF:000042">
    <property type="entry name" value="Aurora kinase A"/>
    <property type="match status" value="1"/>
</dbReference>
<feature type="binding site" evidence="7">
    <location>
        <position position="213"/>
    </location>
    <ligand>
        <name>ATP</name>
        <dbReference type="ChEBI" id="CHEBI:30616"/>
    </ligand>
</feature>
<evidence type="ECO:0000256" key="2">
    <source>
        <dbReference type="ARBA" id="ARBA00022679"/>
    </source>
</evidence>
<dbReference type="SMART" id="SM00220">
    <property type="entry name" value="S_TKc"/>
    <property type="match status" value="1"/>
</dbReference>
<evidence type="ECO:0000256" key="5">
    <source>
        <dbReference type="ARBA" id="ARBA00022840"/>
    </source>
</evidence>
<evidence type="ECO:0000256" key="8">
    <source>
        <dbReference type="PIRSR" id="PIRSR630616-3"/>
    </source>
</evidence>
<keyword evidence="4 11" id="KW-0418">Kinase</keyword>